<comment type="caution">
    <text evidence="2">The sequence shown here is derived from an EMBL/GenBank/DDBJ whole genome shotgun (WGS) entry which is preliminary data.</text>
</comment>
<keyword evidence="3" id="KW-1185">Reference proteome</keyword>
<dbReference type="GeneID" id="93586690"/>
<dbReference type="RefSeq" id="XP_067491629.1">
    <property type="nucleotide sequence ID" value="XM_067633463.1"/>
</dbReference>
<dbReference type="OrthoDB" id="5189319at2759"/>
<proteinExistence type="predicted"/>
<gene>
    <name evidence="2" type="ORF">DFL_004379</name>
</gene>
<dbReference type="AlphaFoldDB" id="A0A437A4M0"/>
<keyword evidence="1" id="KW-0732">Signal</keyword>
<evidence type="ECO:0000313" key="2">
    <source>
        <dbReference type="EMBL" id="RVD86085.1"/>
    </source>
</evidence>
<name>A0A437A4M0_ARTFL</name>
<feature type="signal peptide" evidence="1">
    <location>
        <begin position="1"/>
        <end position="21"/>
    </location>
</feature>
<evidence type="ECO:0000256" key="1">
    <source>
        <dbReference type="SAM" id="SignalP"/>
    </source>
</evidence>
<accession>A0A437A4M0</accession>
<protein>
    <recommendedName>
        <fullName evidence="4">Hydrophobin</fullName>
    </recommendedName>
</protein>
<dbReference type="Proteomes" id="UP000283090">
    <property type="component" value="Unassembled WGS sequence"/>
</dbReference>
<evidence type="ECO:0008006" key="4">
    <source>
        <dbReference type="Google" id="ProtNLM"/>
    </source>
</evidence>
<organism evidence="2 3">
    <name type="scientific">Arthrobotrys flagrans</name>
    <name type="common">Nematode-trapping fungus</name>
    <name type="synonym">Trichothecium flagrans</name>
    <dbReference type="NCBI Taxonomy" id="97331"/>
    <lineage>
        <taxon>Eukaryota</taxon>
        <taxon>Fungi</taxon>
        <taxon>Dikarya</taxon>
        <taxon>Ascomycota</taxon>
        <taxon>Pezizomycotina</taxon>
        <taxon>Orbiliomycetes</taxon>
        <taxon>Orbiliales</taxon>
        <taxon>Orbiliaceae</taxon>
        <taxon>Arthrobotrys</taxon>
    </lineage>
</organism>
<reference evidence="2 3" key="1">
    <citation type="submission" date="2019-01" db="EMBL/GenBank/DDBJ databases">
        <title>Intercellular communication is required for trap formation in the nematode-trapping fungus Duddingtonia flagrans.</title>
        <authorList>
            <person name="Youssar L."/>
            <person name="Wernet V."/>
            <person name="Hensel N."/>
            <person name="Hildebrandt H.-G."/>
            <person name="Fischer R."/>
        </authorList>
    </citation>
    <scope>NUCLEOTIDE SEQUENCE [LARGE SCALE GENOMIC DNA]</scope>
    <source>
        <strain evidence="2 3">CBS H-5679</strain>
    </source>
</reference>
<evidence type="ECO:0000313" key="3">
    <source>
        <dbReference type="Proteomes" id="UP000283090"/>
    </source>
</evidence>
<sequence length="130" mass="13634">MLVSIRHVFVFLFVLLAKASAWTLPLGLGSSEAPAPLRTKNPSPQCTNINNGALLCCTAALSGGFPAVQATSKILLYSLPNNTLNGYLCLPSTTTACPGTQIPLCCQVPQVALLWSLWCQSATSACTPNP</sequence>
<dbReference type="EMBL" id="SAEB01000006">
    <property type="protein sequence ID" value="RVD86085.1"/>
    <property type="molecule type" value="Genomic_DNA"/>
</dbReference>
<feature type="chain" id="PRO_5019375189" description="Hydrophobin" evidence="1">
    <location>
        <begin position="22"/>
        <end position="130"/>
    </location>
</feature>
<dbReference type="VEuPathDB" id="FungiDB:DFL_004379"/>